<evidence type="ECO:0000313" key="3">
    <source>
        <dbReference type="EMBL" id="KAH7985206.1"/>
    </source>
</evidence>
<proteinExistence type="predicted"/>
<comment type="caution">
    <text evidence="3">The sequence shown here is derived from an EMBL/GenBank/DDBJ whole genome shotgun (WGS) entry which is preliminary data.</text>
</comment>
<organism evidence="3 4">
    <name type="scientific">Rhipicephalus sanguineus</name>
    <name type="common">Brown dog tick</name>
    <name type="synonym">Ixodes sanguineus</name>
    <dbReference type="NCBI Taxonomy" id="34632"/>
    <lineage>
        <taxon>Eukaryota</taxon>
        <taxon>Metazoa</taxon>
        <taxon>Ecdysozoa</taxon>
        <taxon>Arthropoda</taxon>
        <taxon>Chelicerata</taxon>
        <taxon>Arachnida</taxon>
        <taxon>Acari</taxon>
        <taxon>Parasitiformes</taxon>
        <taxon>Ixodida</taxon>
        <taxon>Ixodoidea</taxon>
        <taxon>Ixodidae</taxon>
        <taxon>Rhipicephalinae</taxon>
        <taxon>Rhipicephalus</taxon>
        <taxon>Rhipicephalus</taxon>
    </lineage>
</organism>
<dbReference type="InterPro" id="IPR000618">
    <property type="entry name" value="Insect_cuticle"/>
</dbReference>
<evidence type="ECO:0000313" key="4">
    <source>
        <dbReference type="Proteomes" id="UP000821837"/>
    </source>
</evidence>
<dbReference type="EMBL" id="JABSTV010001052">
    <property type="protein sequence ID" value="KAH7985206.1"/>
    <property type="molecule type" value="Genomic_DNA"/>
</dbReference>
<sequence length="247" mass="25733">MISAVPALLLYLFGVAYAQHRNQPAQAAQPGVNYGAYPTAAAAPYAGEYDAYASNPAPYGLGYDAVSQYNNQLFGTGQDGSSIFTAGLYGYPGSRGFYRQMNYADAMQGFQASLGNVGANEQRTAPGVSNIAAFNTAPTFQTVPTGSPQEAAAAAYGPRTGAPNAGGYGGYDRATPDPYARASRAFEYAQNGRFGYGSSEAAPGGRSYANFSPSGPSGYAAAYNPGVNGAAAAYGNYFRTQQSYRRR</sequence>
<feature type="chain" id="PRO_5039351905" evidence="2">
    <location>
        <begin position="19"/>
        <end position="247"/>
    </location>
</feature>
<feature type="signal peptide" evidence="2">
    <location>
        <begin position="1"/>
        <end position="18"/>
    </location>
</feature>
<keyword evidence="2" id="KW-0732">Signal</keyword>
<evidence type="ECO:0000256" key="1">
    <source>
        <dbReference type="PROSITE-ProRule" id="PRU00497"/>
    </source>
</evidence>
<reference evidence="3" key="2">
    <citation type="submission" date="2021-09" db="EMBL/GenBank/DDBJ databases">
        <authorList>
            <person name="Jia N."/>
            <person name="Wang J."/>
            <person name="Shi W."/>
            <person name="Du L."/>
            <person name="Sun Y."/>
            <person name="Zhan W."/>
            <person name="Jiang J."/>
            <person name="Wang Q."/>
            <person name="Zhang B."/>
            <person name="Ji P."/>
            <person name="Sakyi L.B."/>
            <person name="Cui X."/>
            <person name="Yuan T."/>
            <person name="Jiang B."/>
            <person name="Yang W."/>
            <person name="Lam T.T.-Y."/>
            <person name="Chang Q."/>
            <person name="Ding S."/>
            <person name="Wang X."/>
            <person name="Zhu J."/>
            <person name="Ruan X."/>
            <person name="Zhao L."/>
            <person name="Wei J."/>
            <person name="Que T."/>
            <person name="Du C."/>
            <person name="Cheng J."/>
            <person name="Dai P."/>
            <person name="Han X."/>
            <person name="Huang E."/>
            <person name="Gao Y."/>
            <person name="Liu J."/>
            <person name="Shao H."/>
            <person name="Ye R."/>
            <person name="Li L."/>
            <person name="Wei W."/>
            <person name="Wang X."/>
            <person name="Wang C."/>
            <person name="Huo Q."/>
            <person name="Li W."/>
            <person name="Guo W."/>
            <person name="Chen H."/>
            <person name="Chen S."/>
            <person name="Zhou L."/>
            <person name="Zhou L."/>
            <person name="Ni X."/>
            <person name="Tian J."/>
            <person name="Zhou Y."/>
            <person name="Sheng Y."/>
            <person name="Liu T."/>
            <person name="Pan Y."/>
            <person name="Xia L."/>
            <person name="Li J."/>
            <person name="Zhao F."/>
            <person name="Cao W."/>
        </authorList>
    </citation>
    <scope>NUCLEOTIDE SEQUENCE</scope>
    <source>
        <strain evidence="3">Rsan-2018</strain>
        <tissue evidence="3">Larvae</tissue>
    </source>
</reference>
<protein>
    <submittedName>
        <fullName evidence="3">Uncharacterized protein</fullName>
    </submittedName>
</protein>
<dbReference type="AlphaFoldDB" id="A0A9D4TCL8"/>
<dbReference type="VEuPathDB" id="VectorBase:RSAN_040265"/>
<dbReference type="PROSITE" id="PS51155">
    <property type="entry name" value="CHIT_BIND_RR_2"/>
    <property type="match status" value="1"/>
</dbReference>
<gene>
    <name evidence="3" type="ORF">HPB52_024261</name>
</gene>
<name>A0A9D4TCL8_RHISA</name>
<accession>A0A9D4TCL8</accession>
<keyword evidence="4" id="KW-1185">Reference proteome</keyword>
<keyword evidence="1" id="KW-0193">Cuticle</keyword>
<dbReference type="Proteomes" id="UP000821837">
    <property type="component" value="Unassembled WGS sequence"/>
</dbReference>
<evidence type="ECO:0000256" key="2">
    <source>
        <dbReference type="SAM" id="SignalP"/>
    </source>
</evidence>
<dbReference type="GO" id="GO:0042302">
    <property type="term" value="F:structural constituent of cuticle"/>
    <property type="evidence" value="ECO:0007669"/>
    <property type="project" value="UniProtKB-UniRule"/>
</dbReference>
<reference evidence="3" key="1">
    <citation type="journal article" date="2020" name="Cell">
        <title>Large-Scale Comparative Analyses of Tick Genomes Elucidate Their Genetic Diversity and Vector Capacities.</title>
        <authorList>
            <consortium name="Tick Genome and Microbiome Consortium (TIGMIC)"/>
            <person name="Jia N."/>
            <person name="Wang J."/>
            <person name="Shi W."/>
            <person name="Du L."/>
            <person name="Sun Y."/>
            <person name="Zhan W."/>
            <person name="Jiang J.F."/>
            <person name="Wang Q."/>
            <person name="Zhang B."/>
            <person name="Ji P."/>
            <person name="Bell-Sakyi L."/>
            <person name="Cui X.M."/>
            <person name="Yuan T.T."/>
            <person name="Jiang B.G."/>
            <person name="Yang W.F."/>
            <person name="Lam T.T."/>
            <person name="Chang Q.C."/>
            <person name="Ding S.J."/>
            <person name="Wang X.J."/>
            <person name="Zhu J.G."/>
            <person name="Ruan X.D."/>
            <person name="Zhao L."/>
            <person name="Wei J.T."/>
            <person name="Ye R.Z."/>
            <person name="Que T.C."/>
            <person name="Du C.H."/>
            <person name="Zhou Y.H."/>
            <person name="Cheng J.X."/>
            <person name="Dai P.F."/>
            <person name="Guo W.B."/>
            <person name="Han X.H."/>
            <person name="Huang E.J."/>
            <person name="Li L.F."/>
            <person name="Wei W."/>
            <person name="Gao Y.C."/>
            <person name="Liu J.Z."/>
            <person name="Shao H.Z."/>
            <person name="Wang X."/>
            <person name="Wang C.C."/>
            <person name="Yang T.C."/>
            <person name="Huo Q.B."/>
            <person name="Li W."/>
            <person name="Chen H.Y."/>
            <person name="Chen S.E."/>
            <person name="Zhou L.G."/>
            <person name="Ni X.B."/>
            <person name="Tian J.H."/>
            <person name="Sheng Y."/>
            <person name="Liu T."/>
            <person name="Pan Y.S."/>
            <person name="Xia L.Y."/>
            <person name="Li J."/>
            <person name="Zhao F."/>
            <person name="Cao W.C."/>
        </authorList>
    </citation>
    <scope>NUCLEOTIDE SEQUENCE</scope>
    <source>
        <strain evidence="3">Rsan-2018</strain>
    </source>
</reference>